<gene>
    <name evidence="8" type="ORF">SAMN04244560_00773</name>
</gene>
<evidence type="ECO:0000256" key="5">
    <source>
        <dbReference type="ARBA" id="ARBA00022692"/>
    </source>
</evidence>
<protein>
    <submittedName>
        <fullName evidence="8">Membrane bound protein complex subunit mbxB</fullName>
    </submittedName>
</protein>
<organism evidence="8 9">
    <name type="scientific">Thermoanaerobacter thermohydrosulfuricus</name>
    <name type="common">Clostridium thermohydrosulfuricum</name>
    <dbReference type="NCBI Taxonomy" id="1516"/>
    <lineage>
        <taxon>Bacteria</taxon>
        <taxon>Bacillati</taxon>
        <taxon>Bacillota</taxon>
        <taxon>Clostridia</taxon>
        <taxon>Thermoanaerobacterales</taxon>
        <taxon>Thermoanaerobacteraceae</taxon>
        <taxon>Thermoanaerobacter</taxon>
    </lineage>
</organism>
<evidence type="ECO:0000256" key="7">
    <source>
        <dbReference type="ARBA" id="ARBA00023136"/>
    </source>
</evidence>
<keyword evidence="5" id="KW-0812">Transmembrane</keyword>
<dbReference type="GO" id="GO:0005886">
    <property type="term" value="C:plasma membrane"/>
    <property type="evidence" value="ECO:0007669"/>
    <property type="project" value="UniProtKB-SubCell"/>
</dbReference>
<name>A0A1G7L8V0_THETY</name>
<dbReference type="PANTHER" id="PTHR34702:SF1">
    <property type="entry name" value="NA(+)_H(+) ANTIPORTER SUBUNIT F"/>
    <property type="match status" value="1"/>
</dbReference>
<keyword evidence="7" id="KW-0472">Membrane</keyword>
<evidence type="ECO:0000256" key="1">
    <source>
        <dbReference type="ARBA" id="ARBA00004651"/>
    </source>
</evidence>
<dbReference type="PANTHER" id="PTHR34702">
    <property type="entry name" value="NA(+)/H(+) ANTIPORTER SUBUNIT F1"/>
    <property type="match status" value="1"/>
</dbReference>
<proteinExistence type="inferred from homology"/>
<dbReference type="Pfam" id="PF04066">
    <property type="entry name" value="MrpF_PhaF"/>
    <property type="match status" value="1"/>
</dbReference>
<evidence type="ECO:0000256" key="2">
    <source>
        <dbReference type="ARBA" id="ARBA00009212"/>
    </source>
</evidence>
<dbReference type="EMBL" id="FNBS01000013">
    <property type="protein sequence ID" value="SDF45831.1"/>
    <property type="molecule type" value="Genomic_DNA"/>
</dbReference>
<comment type="similarity">
    <text evidence="2">Belongs to the CPA3 antiporters (TC 2.A.63) subunit F family.</text>
</comment>
<accession>A0A1G7L8V0</accession>
<dbReference type="InterPro" id="IPR007208">
    <property type="entry name" value="MrpF/PhaF-like"/>
</dbReference>
<dbReference type="Proteomes" id="UP000183404">
    <property type="component" value="Unassembled WGS sequence"/>
</dbReference>
<keyword evidence="4" id="KW-1003">Cell membrane</keyword>
<evidence type="ECO:0000313" key="8">
    <source>
        <dbReference type="EMBL" id="SDF45831.1"/>
    </source>
</evidence>
<keyword evidence="6" id="KW-1133">Transmembrane helix</keyword>
<dbReference type="RefSeq" id="WP_003869964.1">
    <property type="nucleotide sequence ID" value="NZ_FNBS01000013.1"/>
</dbReference>
<sequence>MIINVILGLVIFGLLLSFIRLVRSSSIESKVVAIDIMTTISSGLIVIFAFISDNGLFLDVALVYGILSFIGVVAIARYLEGGI</sequence>
<evidence type="ECO:0000256" key="6">
    <source>
        <dbReference type="ARBA" id="ARBA00022989"/>
    </source>
</evidence>
<evidence type="ECO:0000256" key="4">
    <source>
        <dbReference type="ARBA" id="ARBA00022475"/>
    </source>
</evidence>
<evidence type="ECO:0000313" key="9">
    <source>
        <dbReference type="Proteomes" id="UP000183404"/>
    </source>
</evidence>
<reference evidence="8 9" key="1">
    <citation type="submission" date="2016-10" db="EMBL/GenBank/DDBJ databases">
        <authorList>
            <person name="de Groot N.N."/>
        </authorList>
    </citation>
    <scope>NUCLEOTIDE SEQUENCE [LARGE SCALE GENOMIC DNA]</scope>
    <source>
        <strain evidence="8 9">DSM 569</strain>
    </source>
</reference>
<dbReference type="GO" id="GO:0015385">
    <property type="term" value="F:sodium:proton antiporter activity"/>
    <property type="evidence" value="ECO:0007669"/>
    <property type="project" value="TreeGrafter"/>
</dbReference>
<comment type="subcellular location">
    <subcellularLocation>
        <location evidence="1">Cell membrane</location>
        <topology evidence="1">Multi-pass membrane protein</topology>
    </subcellularLocation>
</comment>
<keyword evidence="3" id="KW-0813">Transport</keyword>
<evidence type="ECO:0000256" key="3">
    <source>
        <dbReference type="ARBA" id="ARBA00022448"/>
    </source>
</evidence>
<dbReference type="AlphaFoldDB" id="A0A1G7L8V0"/>